<dbReference type="InterPro" id="IPR000086">
    <property type="entry name" value="NUDIX_hydrolase_dom"/>
</dbReference>
<dbReference type="OrthoDB" id="9786141at2"/>
<dbReference type="CDD" id="cd18873">
    <property type="entry name" value="NUDIX_NadM_like"/>
    <property type="match status" value="1"/>
</dbReference>
<dbReference type="PANTHER" id="PTHR43736">
    <property type="entry name" value="ADP-RIBOSE PYROPHOSPHATASE"/>
    <property type="match status" value="1"/>
</dbReference>
<dbReference type="InterPro" id="IPR036388">
    <property type="entry name" value="WH-like_DNA-bd_sf"/>
</dbReference>
<organism evidence="3 4">
    <name type="scientific">Trebonia kvetii</name>
    <dbReference type="NCBI Taxonomy" id="2480626"/>
    <lineage>
        <taxon>Bacteria</taxon>
        <taxon>Bacillati</taxon>
        <taxon>Actinomycetota</taxon>
        <taxon>Actinomycetes</taxon>
        <taxon>Streptosporangiales</taxon>
        <taxon>Treboniaceae</taxon>
        <taxon>Trebonia</taxon>
    </lineage>
</organism>
<dbReference type="Pfam" id="PF00293">
    <property type="entry name" value="NUDIX"/>
    <property type="match status" value="1"/>
</dbReference>
<evidence type="ECO:0000259" key="2">
    <source>
        <dbReference type="Pfam" id="PF21906"/>
    </source>
</evidence>
<dbReference type="Gene3D" id="1.10.10.10">
    <property type="entry name" value="Winged helix-like DNA-binding domain superfamily/Winged helix DNA-binding domain"/>
    <property type="match status" value="1"/>
</dbReference>
<dbReference type="AlphaFoldDB" id="A0A6P2BW43"/>
<proteinExistence type="predicted"/>
<dbReference type="GO" id="GO:0016787">
    <property type="term" value="F:hydrolase activity"/>
    <property type="evidence" value="ECO:0007669"/>
    <property type="project" value="UniProtKB-KW"/>
</dbReference>
<evidence type="ECO:0000313" key="4">
    <source>
        <dbReference type="Proteomes" id="UP000460272"/>
    </source>
</evidence>
<name>A0A6P2BW43_9ACTN</name>
<dbReference type="InterPro" id="IPR015797">
    <property type="entry name" value="NUDIX_hydrolase-like_dom_sf"/>
</dbReference>
<dbReference type="InterPro" id="IPR036390">
    <property type="entry name" value="WH_DNA-bd_sf"/>
</dbReference>
<protein>
    <submittedName>
        <fullName evidence="3">NUDIX hydrolase</fullName>
    </submittedName>
</protein>
<evidence type="ECO:0000313" key="3">
    <source>
        <dbReference type="EMBL" id="TVZ01423.1"/>
    </source>
</evidence>
<dbReference type="SUPFAM" id="SSF55811">
    <property type="entry name" value="Nudix"/>
    <property type="match status" value="1"/>
</dbReference>
<reference evidence="3 4" key="1">
    <citation type="submission" date="2018-11" db="EMBL/GenBank/DDBJ databases">
        <title>Trebonia kvetii gen.nov., sp.nov., a novel acidophilic actinobacterium, and proposal of the new actinobacterial family Treboniaceae fam. nov.</title>
        <authorList>
            <person name="Rapoport D."/>
            <person name="Sagova-Mareckova M."/>
            <person name="Sedlacek I."/>
            <person name="Provaznik J."/>
            <person name="Kralova S."/>
            <person name="Pavlinic D."/>
            <person name="Benes V."/>
            <person name="Kopecky J."/>
        </authorList>
    </citation>
    <scope>NUCLEOTIDE SEQUENCE [LARGE SCALE GENOMIC DNA]</scope>
    <source>
        <strain evidence="3 4">15Tr583</strain>
    </source>
</reference>
<evidence type="ECO:0000259" key="1">
    <source>
        <dbReference type="Pfam" id="PF00293"/>
    </source>
</evidence>
<dbReference type="Proteomes" id="UP000460272">
    <property type="component" value="Unassembled WGS sequence"/>
</dbReference>
<dbReference type="Gene3D" id="3.90.79.10">
    <property type="entry name" value="Nucleoside Triphosphate Pyrophosphohydrolase"/>
    <property type="match status" value="1"/>
</dbReference>
<dbReference type="InterPro" id="IPR054105">
    <property type="entry name" value="WHD_NrtR"/>
</dbReference>
<feature type="domain" description="Nudix hydrolase" evidence="1">
    <location>
        <begin position="2"/>
        <end position="100"/>
    </location>
</feature>
<sequence length="205" mass="22124">MVLLWQRAEEPFAGAWVLPGGLLADGERLGAAASRHLAAKVNIPEIAHLEQLETRSDPGRDPRGRVLATAYLALVPPEARPLLPADTTWHPVDRLPPTAFDHGSIIGSARNRLRAKLSYTNIGFALAPESFTISQLRDTYAAALGHPVSATNLQRILTRRGVIEPTSDVSRPASTGGRPASVYRFAARELVVTNPFAAFRPRAVG</sequence>
<dbReference type="PANTHER" id="PTHR43736:SF4">
    <property type="entry name" value="SLR1690 PROTEIN"/>
    <property type="match status" value="1"/>
</dbReference>
<feature type="domain" description="NrtR DNA-binding winged helix" evidence="2">
    <location>
        <begin position="123"/>
        <end position="185"/>
    </location>
</feature>
<gene>
    <name evidence="3" type="ORF">EAS64_32575</name>
</gene>
<dbReference type="SUPFAM" id="SSF46785">
    <property type="entry name" value="Winged helix' DNA-binding domain"/>
    <property type="match status" value="1"/>
</dbReference>
<dbReference type="EMBL" id="RPFW01000007">
    <property type="protein sequence ID" value="TVZ01423.1"/>
    <property type="molecule type" value="Genomic_DNA"/>
</dbReference>
<keyword evidence="4" id="KW-1185">Reference proteome</keyword>
<keyword evidence="3" id="KW-0378">Hydrolase</keyword>
<dbReference type="Pfam" id="PF21906">
    <property type="entry name" value="WHD_NrtR"/>
    <property type="match status" value="1"/>
</dbReference>
<comment type="caution">
    <text evidence="3">The sequence shown here is derived from an EMBL/GenBank/DDBJ whole genome shotgun (WGS) entry which is preliminary data.</text>
</comment>
<accession>A0A6P2BW43</accession>